<dbReference type="InParanoid" id="K4A4G5"/>
<proteinExistence type="predicted"/>
<keyword evidence="2" id="KW-1185">Reference proteome</keyword>
<dbReference type="EnsemblPlants" id="KQL23429">
    <property type="protein sequence ID" value="KQL23429"/>
    <property type="gene ID" value="SETIT_033769mg"/>
</dbReference>
<accession>K4A4G5</accession>
<evidence type="ECO:0000313" key="1">
    <source>
        <dbReference type="EnsemblPlants" id="KQL23429"/>
    </source>
</evidence>
<dbReference type="HOGENOM" id="CLU_2762610_0_0_1"/>
<dbReference type="AlphaFoldDB" id="K4A4G5"/>
<dbReference type="Gramene" id="KQL23429">
    <property type="protein sequence ID" value="KQL23429"/>
    <property type="gene ID" value="SETIT_033769mg"/>
</dbReference>
<reference evidence="1" key="2">
    <citation type="submission" date="2018-08" db="UniProtKB">
        <authorList>
            <consortium name="EnsemblPlants"/>
        </authorList>
    </citation>
    <scope>IDENTIFICATION</scope>
    <source>
        <strain evidence="1">Yugu1</strain>
    </source>
</reference>
<sequence>MAQMCYMFGCPGRRCLCPVRPHGFLHALLEGYKIQEWGVPYLLCHNQPDYPPLSCLRSRLGKLAIHIAFL</sequence>
<evidence type="ECO:0000313" key="2">
    <source>
        <dbReference type="Proteomes" id="UP000004995"/>
    </source>
</evidence>
<protein>
    <submittedName>
        <fullName evidence="1">Uncharacterized protein</fullName>
    </submittedName>
</protein>
<name>K4A4G5_SETIT</name>
<dbReference type="Proteomes" id="UP000004995">
    <property type="component" value="Unassembled WGS sequence"/>
</dbReference>
<reference evidence="2" key="1">
    <citation type="journal article" date="2012" name="Nat. Biotechnol.">
        <title>Reference genome sequence of the model plant Setaria.</title>
        <authorList>
            <person name="Bennetzen J.L."/>
            <person name="Schmutz J."/>
            <person name="Wang H."/>
            <person name="Percifield R."/>
            <person name="Hawkins J."/>
            <person name="Pontaroli A.C."/>
            <person name="Estep M."/>
            <person name="Feng L."/>
            <person name="Vaughn J.N."/>
            <person name="Grimwood J."/>
            <person name="Jenkins J."/>
            <person name="Barry K."/>
            <person name="Lindquist E."/>
            <person name="Hellsten U."/>
            <person name="Deshpande S."/>
            <person name="Wang X."/>
            <person name="Wu X."/>
            <person name="Mitros T."/>
            <person name="Triplett J."/>
            <person name="Yang X."/>
            <person name="Ye C.Y."/>
            <person name="Mauro-Herrera M."/>
            <person name="Wang L."/>
            <person name="Li P."/>
            <person name="Sharma M."/>
            <person name="Sharma R."/>
            <person name="Ronald P.C."/>
            <person name="Panaud O."/>
            <person name="Kellogg E.A."/>
            <person name="Brutnell T.P."/>
            <person name="Doust A.N."/>
            <person name="Tuskan G.A."/>
            <person name="Rokhsar D."/>
            <person name="Devos K.M."/>
        </authorList>
    </citation>
    <scope>NUCLEOTIDE SEQUENCE [LARGE SCALE GENOMIC DNA]</scope>
    <source>
        <strain evidence="2">cv. Yugu1</strain>
    </source>
</reference>
<organism evidence="1 2">
    <name type="scientific">Setaria italica</name>
    <name type="common">Foxtail millet</name>
    <name type="synonym">Panicum italicum</name>
    <dbReference type="NCBI Taxonomy" id="4555"/>
    <lineage>
        <taxon>Eukaryota</taxon>
        <taxon>Viridiplantae</taxon>
        <taxon>Streptophyta</taxon>
        <taxon>Embryophyta</taxon>
        <taxon>Tracheophyta</taxon>
        <taxon>Spermatophyta</taxon>
        <taxon>Magnoliopsida</taxon>
        <taxon>Liliopsida</taxon>
        <taxon>Poales</taxon>
        <taxon>Poaceae</taxon>
        <taxon>PACMAD clade</taxon>
        <taxon>Panicoideae</taxon>
        <taxon>Panicodae</taxon>
        <taxon>Paniceae</taxon>
        <taxon>Cenchrinae</taxon>
        <taxon>Setaria</taxon>
    </lineage>
</organism>
<dbReference type="EMBL" id="AGNK02000853">
    <property type="status" value="NOT_ANNOTATED_CDS"/>
    <property type="molecule type" value="Genomic_DNA"/>
</dbReference>